<accession>A0A8S5U1K0</accession>
<dbReference type="EMBL" id="BK015984">
    <property type="protein sequence ID" value="DAF88344.1"/>
    <property type="molecule type" value="Genomic_DNA"/>
</dbReference>
<sequence>MDKIELKESAFRQSFDGLAVGDKVYFNYRDERKNNPDRYGLGVVVAGGVTEEQHTTRLLDGLFVISKTRKVTKVLIEMKDGENTERFLRKPSECLKVTDRRECSR</sequence>
<name>A0A8S5U1K0_9CAUD</name>
<organism evidence="1">
    <name type="scientific">Myoviridae sp. ctu3o5</name>
    <dbReference type="NCBI Taxonomy" id="2825198"/>
    <lineage>
        <taxon>Viruses</taxon>
        <taxon>Duplodnaviria</taxon>
        <taxon>Heunggongvirae</taxon>
        <taxon>Uroviricota</taxon>
        <taxon>Caudoviricetes</taxon>
    </lineage>
</organism>
<reference evidence="1" key="1">
    <citation type="journal article" date="2021" name="Proc. Natl. Acad. Sci. U.S.A.">
        <title>A Catalog of Tens of Thousands of Viruses from Human Metagenomes Reveals Hidden Associations with Chronic Diseases.</title>
        <authorList>
            <person name="Tisza M.J."/>
            <person name="Buck C.B."/>
        </authorList>
    </citation>
    <scope>NUCLEOTIDE SEQUENCE</scope>
    <source>
        <strain evidence="1">Ctu3o5</strain>
    </source>
</reference>
<evidence type="ECO:0000313" key="1">
    <source>
        <dbReference type="EMBL" id="DAF88344.1"/>
    </source>
</evidence>
<protein>
    <submittedName>
        <fullName evidence="1">Uncharacterized protein</fullName>
    </submittedName>
</protein>
<proteinExistence type="predicted"/>